<dbReference type="PRINTS" id="PR01012">
    <property type="entry name" value="NRPEPTIDEYR"/>
</dbReference>
<dbReference type="GO" id="GO:0005886">
    <property type="term" value="C:plasma membrane"/>
    <property type="evidence" value="ECO:0007669"/>
    <property type="project" value="UniProtKB-SubCell"/>
</dbReference>
<evidence type="ECO:0000256" key="10">
    <source>
        <dbReference type="RuleBase" id="RU000688"/>
    </source>
</evidence>
<dbReference type="SUPFAM" id="SSF81321">
    <property type="entry name" value="Family A G protein-coupled receptor-like"/>
    <property type="match status" value="1"/>
</dbReference>
<dbReference type="PROSITE" id="PS00237">
    <property type="entry name" value="G_PROTEIN_RECEP_F1_1"/>
    <property type="match status" value="1"/>
</dbReference>
<gene>
    <name evidence="13" type="ORF">BV898_17175</name>
</gene>
<keyword evidence="14" id="KW-1185">Reference proteome</keyword>
<protein>
    <submittedName>
        <fullName evidence="13">Tachykinin-like peptides receptor 99D</fullName>
    </submittedName>
</protein>
<evidence type="ECO:0000256" key="4">
    <source>
        <dbReference type="ARBA" id="ARBA00022692"/>
    </source>
</evidence>
<keyword evidence="9 10" id="KW-0807">Transducer</keyword>
<dbReference type="InterPro" id="IPR000276">
    <property type="entry name" value="GPCR_Rhodpsn"/>
</dbReference>
<feature type="domain" description="G-protein coupled receptors family 1 profile" evidence="12">
    <location>
        <begin position="78"/>
        <end position="345"/>
    </location>
</feature>
<keyword evidence="6 10" id="KW-0297">G-protein coupled receptor</keyword>
<evidence type="ECO:0000256" key="11">
    <source>
        <dbReference type="SAM" id="Phobius"/>
    </source>
</evidence>
<feature type="transmembrane region" description="Helical" evidence="11">
    <location>
        <begin position="99"/>
        <end position="123"/>
    </location>
</feature>
<dbReference type="InterPro" id="IPR001681">
    <property type="entry name" value="Neurokn_rcpt"/>
</dbReference>
<dbReference type="InterPro" id="IPR017452">
    <property type="entry name" value="GPCR_Rhodpsn_7TM"/>
</dbReference>
<evidence type="ECO:0000313" key="13">
    <source>
        <dbReference type="EMBL" id="OWA52729.1"/>
    </source>
</evidence>
<dbReference type="SMART" id="SM01381">
    <property type="entry name" value="7TM_GPCR_Srsx"/>
    <property type="match status" value="1"/>
</dbReference>
<comment type="caution">
    <text evidence="13">The sequence shown here is derived from an EMBL/GenBank/DDBJ whole genome shotgun (WGS) entry which is preliminary data.</text>
</comment>
<dbReference type="OrthoDB" id="5981855at2759"/>
<feature type="transmembrane region" description="Helical" evidence="11">
    <location>
        <begin position="330"/>
        <end position="348"/>
    </location>
</feature>
<evidence type="ECO:0000256" key="9">
    <source>
        <dbReference type="ARBA" id="ARBA00023224"/>
    </source>
</evidence>
<feature type="transmembrane region" description="Helical" evidence="11">
    <location>
        <begin position="289"/>
        <end position="310"/>
    </location>
</feature>
<dbReference type="PROSITE" id="PS50262">
    <property type="entry name" value="G_PROTEIN_RECEP_F1_2"/>
    <property type="match status" value="1"/>
</dbReference>
<keyword evidence="8 10" id="KW-0675">Receptor</keyword>
<organism evidence="13 14">
    <name type="scientific">Hypsibius exemplaris</name>
    <name type="common">Freshwater tardigrade</name>
    <dbReference type="NCBI Taxonomy" id="2072580"/>
    <lineage>
        <taxon>Eukaryota</taxon>
        <taxon>Metazoa</taxon>
        <taxon>Ecdysozoa</taxon>
        <taxon>Tardigrada</taxon>
        <taxon>Eutardigrada</taxon>
        <taxon>Parachela</taxon>
        <taxon>Hypsibioidea</taxon>
        <taxon>Hypsibiidae</taxon>
        <taxon>Hypsibius</taxon>
    </lineage>
</organism>
<feature type="transmembrane region" description="Helical" evidence="11">
    <location>
        <begin position="135"/>
        <end position="157"/>
    </location>
</feature>
<dbReference type="GO" id="GO:0004983">
    <property type="term" value="F:neuropeptide Y receptor activity"/>
    <property type="evidence" value="ECO:0007669"/>
    <property type="project" value="InterPro"/>
</dbReference>
<dbReference type="GO" id="GO:0004995">
    <property type="term" value="F:tachykinin receptor activity"/>
    <property type="evidence" value="ECO:0007669"/>
    <property type="project" value="InterPro"/>
</dbReference>
<evidence type="ECO:0000256" key="7">
    <source>
        <dbReference type="ARBA" id="ARBA00023136"/>
    </source>
</evidence>
<dbReference type="PRINTS" id="PR00237">
    <property type="entry name" value="GPCRRHODOPSN"/>
</dbReference>
<dbReference type="Pfam" id="PF00001">
    <property type="entry name" value="7tm_1"/>
    <property type="match status" value="1"/>
</dbReference>
<keyword evidence="3" id="KW-1003">Cell membrane</keyword>
<keyword evidence="4 10" id="KW-0812">Transmembrane</keyword>
<evidence type="ECO:0000256" key="3">
    <source>
        <dbReference type="ARBA" id="ARBA00022475"/>
    </source>
</evidence>
<feature type="transmembrane region" description="Helical" evidence="11">
    <location>
        <begin position="237"/>
        <end position="256"/>
    </location>
</feature>
<dbReference type="AlphaFoldDB" id="A0A9X6RLW1"/>
<reference evidence="14" key="1">
    <citation type="submission" date="2017-01" db="EMBL/GenBank/DDBJ databases">
        <title>Comparative genomics of anhydrobiosis in the tardigrade Hypsibius dujardini.</title>
        <authorList>
            <person name="Yoshida Y."/>
            <person name="Koutsovoulos G."/>
            <person name="Laetsch D."/>
            <person name="Stevens L."/>
            <person name="Kumar S."/>
            <person name="Horikawa D."/>
            <person name="Ishino K."/>
            <person name="Komine S."/>
            <person name="Tomita M."/>
            <person name="Blaxter M."/>
            <person name="Arakawa K."/>
        </authorList>
    </citation>
    <scope>NUCLEOTIDE SEQUENCE [LARGE SCALE GENOMIC DNA]</scope>
    <source>
        <strain evidence="14">Z151</strain>
    </source>
</reference>
<evidence type="ECO:0000256" key="5">
    <source>
        <dbReference type="ARBA" id="ARBA00022989"/>
    </source>
</evidence>
<feature type="transmembrane region" description="Helical" evidence="11">
    <location>
        <begin position="177"/>
        <end position="197"/>
    </location>
</feature>
<dbReference type="PANTHER" id="PTHR46925">
    <property type="entry name" value="G-PROTEIN COUPLED RECEPTOR TKR-1-RELATED"/>
    <property type="match status" value="1"/>
</dbReference>
<proteinExistence type="inferred from homology"/>
<name>A0A9X6RLW1_HYPEX</name>
<dbReference type="EMBL" id="MTYJ01000283">
    <property type="protein sequence ID" value="OWA52729.1"/>
    <property type="molecule type" value="Genomic_DNA"/>
</dbReference>
<keyword evidence="7 11" id="KW-0472">Membrane</keyword>
<feature type="transmembrane region" description="Helical" evidence="11">
    <location>
        <begin position="62"/>
        <end position="87"/>
    </location>
</feature>
<comment type="subcellular location">
    <subcellularLocation>
        <location evidence="1">Cell membrane</location>
        <topology evidence="1">Multi-pass membrane protein</topology>
    </subcellularLocation>
</comment>
<evidence type="ECO:0000256" key="2">
    <source>
        <dbReference type="ARBA" id="ARBA00010663"/>
    </source>
</evidence>
<evidence type="ECO:0000259" key="12">
    <source>
        <dbReference type="PROSITE" id="PS50262"/>
    </source>
</evidence>
<dbReference type="Proteomes" id="UP000192578">
    <property type="component" value="Unassembled WGS sequence"/>
</dbReference>
<evidence type="ECO:0000256" key="1">
    <source>
        <dbReference type="ARBA" id="ARBA00004651"/>
    </source>
</evidence>
<comment type="similarity">
    <text evidence="2 10">Belongs to the G-protein coupled receptor 1 family.</text>
</comment>
<evidence type="ECO:0000256" key="6">
    <source>
        <dbReference type="ARBA" id="ARBA00023040"/>
    </source>
</evidence>
<sequence>MSATTLNYSTLDYSTMTLNGVEFFNGTTVSPEGSYNITCEGYGSAVPNGTKRDFSLPLPSQVFYGTLCGLIALIGAVGNGTVIWICLYYRRMRTITNYFIANLAGADFLLCLLNVPLTSYFILTQNWPFGHELCTFINFIASTTVVASVFTMMCISIDRYIAIVHPMRPRMSSTASYIIIFLIWSLAGLISLPPLLYSTTHHDELTGCTICSLSWGGEGEDTAAAAAAATANSNYQIFYMVITYFVPLFALTFAYGRVANELWGSKSIGESVSEAQLESVRSKKKLVKVLIWVMVTFMVCWAPYHCWFIITGIDPCVQQFDNISYVFTSAYVLAMSNSIYNPIIYIILNNKFRQGFRQVFRWLPCIHWKSSEAIDHPHTAAGIRDRSSCTEFSTVKNGSIGALNSSLTLQHTRNNGRTVAAYKNNVEKVHLVSRKGGVTSATAATAATALGGDREDTSFASGSAALADSLHSF</sequence>
<evidence type="ECO:0000256" key="8">
    <source>
        <dbReference type="ARBA" id="ARBA00023170"/>
    </source>
</evidence>
<evidence type="ECO:0000313" key="14">
    <source>
        <dbReference type="Proteomes" id="UP000192578"/>
    </source>
</evidence>
<dbReference type="Gene3D" id="1.20.1070.10">
    <property type="entry name" value="Rhodopsin 7-helix transmembrane proteins"/>
    <property type="match status" value="1"/>
</dbReference>
<keyword evidence="5 11" id="KW-1133">Transmembrane helix</keyword>
<accession>A0A9X6RLW1</accession>
<dbReference type="InterPro" id="IPR000611">
    <property type="entry name" value="NPY_rcpt"/>
</dbReference>
<dbReference type="PANTHER" id="PTHR46925:SF2">
    <property type="entry name" value="G-PROTEIN COUPLED RECEPTOR TKR-1-RELATED"/>
    <property type="match status" value="1"/>
</dbReference>